<evidence type="ECO:0000256" key="3">
    <source>
        <dbReference type="ARBA" id="ARBA00022840"/>
    </source>
</evidence>
<proteinExistence type="inferred from homology"/>
<keyword evidence="6" id="KW-1185">Reference proteome</keyword>
<evidence type="ECO:0000259" key="4">
    <source>
        <dbReference type="Pfam" id="PF00582"/>
    </source>
</evidence>
<dbReference type="RefSeq" id="WP_322472438.1">
    <property type="nucleotide sequence ID" value="NZ_JBHRZG010000024.1"/>
</dbReference>
<dbReference type="InterPro" id="IPR006015">
    <property type="entry name" value="Universal_stress_UspA"/>
</dbReference>
<organism evidence="5 6">
    <name type="scientific">Deinococcus rufus</name>
    <dbReference type="NCBI Taxonomy" id="2136097"/>
    <lineage>
        <taxon>Bacteria</taxon>
        <taxon>Thermotogati</taxon>
        <taxon>Deinococcota</taxon>
        <taxon>Deinococci</taxon>
        <taxon>Deinococcales</taxon>
        <taxon>Deinococcaceae</taxon>
        <taxon>Deinococcus</taxon>
    </lineage>
</organism>
<evidence type="ECO:0000313" key="5">
    <source>
        <dbReference type="EMBL" id="MFC3834526.1"/>
    </source>
</evidence>
<dbReference type="InterPro" id="IPR006016">
    <property type="entry name" value="UspA"/>
</dbReference>
<comment type="similarity">
    <text evidence="1">Belongs to the universal stress protein A family.</text>
</comment>
<keyword evidence="2" id="KW-0547">Nucleotide-binding</keyword>
<dbReference type="PRINTS" id="PR01438">
    <property type="entry name" value="UNVRSLSTRESS"/>
</dbReference>
<dbReference type="Gene3D" id="3.40.50.12370">
    <property type="match status" value="1"/>
</dbReference>
<sequence>MTRILVTTDGSPLGHLALDHAHPLADALHADVVALYVQVDPALALAGEFAYVPPADPVALTAEADAMGAELRARCPGARVRVEDAHGLGVPQVILRAATAEHVDLIVMSTHGRSGLGRMLLGSVAEGVLHASPVPVLLVRAGQVPAPWSSEPVGVGGSVC</sequence>
<keyword evidence="3" id="KW-0067">ATP-binding</keyword>
<protein>
    <submittedName>
        <fullName evidence="5">Universal stress protein</fullName>
    </submittedName>
</protein>
<reference evidence="6" key="1">
    <citation type="journal article" date="2019" name="Int. J. Syst. Evol. Microbiol.">
        <title>The Global Catalogue of Microorganisms (GCM) 10K type strain sequencing project: providing services to taxonomists for standard genome sequencing and annotation.</title>
        <authorList>
            <consortium name="The Broad Institute Genomics Platform"/>
            <consortium name="The Broad Institute Genome Sequencing Center for Infectious Disease"/>
            <person name="Wu L."/>
            <person name="Ma J."/>
        </authorList>
    </citation>
    <scope>NUCLEOTIDE SEQUENCE [LARGE SCALE GENOMIC DNA]</scope>
    <source>
        <strain evidence="6">CCTCC AB 2017081</strain>
    </source>
</reference>
<dbReference type="CDD" id="cd00293">
    <property type="entry name" value="USP-like"/>
    <property type="match status" value="1"/>
</dbReference>
<feature type="domain" description="UspA" evidence="4">
    <location>
        <begin position="2"/>
        <end position="140"/>
    </location>
</feature>
<name>A0ABV7ZEJ1_9DEIO</name>
<evidence type="ECO:0000256" key="1">
    <source>
        <dbReference type="ARBA" id="ARBA00008791"/>
    </source>
</evidence>
<dbReference type="EMBL" id="JBHRZG010000024">
    <property type="protein sequence ID" value="MFC3834526.1"/>
    <property type="molecule type" value="Genomic_DNA"/>
</dbReference>
<accession>A0ABV7ZEJ1</accession>
<dbReference type="PANTHER" id="PTHR46268">
    <property type="entry name" value="STRESS RESPONSE PROTEIN NHAX"/>
    <property type="match status" value="1"/>
</dbReference>
<dbReference type="SUPFAM" id="SSF52402">
    <property type="entry name" value="Adenine nucleotide alpha hydrolases-like"/>
    <property type="match status" value="1"/>
</dbReference>
<dbReference type="Proteomes" id="UP001595803">
    <property type="component" value="Unassembled WGS sequence"/>
</dbReference>
<comment type="caution">
    <text evidence="5">The sequence shown here is derived from an EMBL/GenBank/DDBJ whole genome shotgun (WGS) entry which is preliminary data.</text>
</comment>
<gene>
    <name evidence="5" type="ORF">ACFOSB_16855</name>
</gene>
<dbReference type="PANTHER" id="PTHR46268:SF27">
    <property type="entry name" value="UNIVERSAL STRESS PROTEIN RV2623"/>
    <property type="match status" value="1"/>
</dbReference>
<evidence type="ECO:0000256" key="2">
    <source>
        <dbReference type="ARBA" id="ARBA00022741"/>
    </source>
</evidence>
<dbReference type="Pfam" id="PF00582">
    <property type="entry name" value="Usp"/>
    <property type="match status" value="1"/>
</dbReference>
<evidence type="ECO:0000313" key="6">
    <source>
        <dbReference type="Proteomes" id="UP001595803"/>
    </source>
</evidence>